<dbReference type="EMBL" id="SRLO01000033">
    <property type="protein sequence ID" value="TNN83503.1"/>
    <property type="molecule type" value="Genomic_DNA"/>
</dbReference>
<evidence type="ECO:0000313" key="2">
    <source>
        <dbReference type="Proteomes" id="UP000314294"/>
    </source>
</evidence>
<dbReference type="AlphaFoldDB" id="A0A4Z2J215"/>
<evidence type="ECO:0000313" key="1">
    <source>
        <dbReference type="EMBL" id="TNN83503.1"/>
    </source>
</evidence>
<keyword evidence="2" id="KW-1185">Reference proteome</keyword>
<accession>A0A4Z2J215</accession>
<protein>
    <submittedName>
        <fullName evidence="1">Uncharacterized protein</fullName>
    </submittedName>
</protein>
<sequence length="67" mass="7041">MTEYLGSIFGFSILMKDFDMRTGAGDQSRQSRRASLDPAVPVSVHSGYSGADCGSGGRAGSLLIKKV</sequence>
<organism evidence="1 2">
    <name type="scientific">Liparis tanakae</name>
    <name type="common">Tanaka's snailfish</name>
    <dbReference type="NCBI Taxonomy" id="230148"/>
    <lineage>
        <taxon>Eukaryota</taxon>
        <taxon>Metazoa</taxon>
        <taxon>Chordata</taxon>
        <taxon>Craniata</taxon>
        <taxon>Vertebrata</taxon>
        <taxon>Euteleostomi</taxon>
        <taxon>Actinopterygii</taxon>
        <taxon>Neopterygii</taxon>
        <taxon>Teleostei</taxon>
        <taxon>Neoteleostei</taxon>
        <taxon>Acanthomorphata</taxon>
        <taxon>Eupercaria</taxon>
        <taxon>Perciformes</taxon>
        <taxon>Cottioidei</taxon>
        <taxon>Cottales</taxon>
        <taxon>Liparidae</taxon>
        <taxon>Liparis</taxon>
    </lineage>
</organism>
<name>A0A4Z2J215_9TELE</name>
<dbReference type="Proteomes" id="UP000314294">
    <property type="component" value="Unassembled WGS sequence"/>
</dbReference>
<gene>
    <name evidence="1" type="ORF">EYF80_006484</name>
</gene>
<proteinExistence type="predicted"/>
<reference evidence="1 2" key="1">
    <citation type="submission" date="2019-03" db="EMBL/GenBank/DDBJ databases">
        <title>First draft genome of Liparis tanakae, snailfish: a comprehensive survey of snailfish specific genes.</title>
        <authorList>
            <person name="Kim W."/>
            <person name="Song I."/>
            <person name="Jeong J.-H."/>
            <person name="Kim D."/>
            <person name="Kim S."/>
            <person name="Ryu S."/>
            <person name="Song J.Y."/>
            <person name="Lee S.K."/>
        </authorList>
    </citation>
    <scope>NUCLEOTIDE SEQUENCE [LARGE SCALE GENOMIC DNA]</scope>
    <source>
        <tissue evidence="1">Muscle</tissue>
    </source>
</reference>
<comment type="caution">
    <text evidence="1">The sequence shown here is derived from an EMBL/GenBank/DDBJ whole genome shotgun (WGS) entry which is preliminary data.</text>
</comment>